<accession>A0A382BDP4</accession>
<dbReference type="Pfam" id="PF15902">
    <property type="entry name" value="Sortilin-Vps10"/>
    <property type="match status" value="1"/>
</dbReference>
<dbReference type="PANTHER" id="PTHR12106">
    <property type="entry name" value="SORTILIN RELATED"/>
    <property type="match status" value="1"/>
</dbReference>
<dbReference type="SUPFAM" id="SSF110296">
    <property type="entry name" value="Oligoxyloglucan reducing end-specific cellobiohydrolase"/>
    <property type="match status" value="1"/>
</dbReference>
<evidence type="ECO:0000256" key="1">
    <source>
        <dbReference type="ARBA" id="ARBA00022737"/>
    </source>
</evidence>
<proteinExistence type="predicted"/>
<reference evidence="5" key="1">
    <citation type="submission" date="2018-05" db="EMBL/GenBank/DDBJ databases">
        <authorList>
            <person name="Lanie J.A."/>
            <person name="Ng W.-L."/>
            <person name="Kazmierczak K.M."/>
            <person name="Andrzejewski T.M."/>
            <person name="Davidsen T.M."/>
            <person name="Wayne K.J."/>
            <person name="Tettelin H."/>
            <person name="Glass J.I."/>
            <person name="Rusch D."/>
            <person name="Podicherti R."/>
            <person name="Tsui H.-C.T."/>
            <person name="Winkler M.E."/>
        </authorList>
    </citation>
    <scope>NUCLEOTIDE SEQUENCE</scope>
</reference>
<dbReference type="AlphaFoldDB" id="A0A382BDP4"/>
<protein>
    <recommendedName>
        <fullName evidence="4">Sortilin N-terminal domain-containing protein</fullName>
    </recommendedName>
</protein>
<name>A0A382BDP4_9ZZZZ</name>
<evidence type="ECO:0000313" key="5">
    <source>
        <dbReference type="EMBL" id="SVB11749.1"/>
    </source>
</evidence>
<dbReference type="InterPro" id="IPR050310">
    <property type="entry name" value="VPS10-sortilin"/>
</dbReference>
<dbReference type="InterPro" id="IPR031778">
    <property type="entry name" value="Sortilin_N"/>
</dbReference>
<evidence type="ECO:0000256" key="3">
    <source>
        <dbReference type="SAM" id="MobiDB-lite"/>
    </source>
</evidence>
<dbReference type="Gene3D" id="2.130.10.10">
    <property type="entry name" value="YVTN repeat-like/Quinoprotein amine dehydrogenase"/>
    <property type="match status" value="2"/>
</dbReference>
<feature type="non-terminal residue" evidence="5">
    <location>
        <position position="1"/>
    </location>
</feature>
<dbReference type="PANTHER" id="PTHR12106:SF27">
    <property type="entry name" value="SORTILIN-RELATED RECEPTOR"/>
    <property type="match status" value="1"/>
</dbReference>
<feature type="region of interest" description="Disordered" evidence="3">
    <location>
        <begin position="328"/>
        <end position="367"/>
    </location>
</feature>
<sequence>LAISKHSSKKVFLGGNRLFISDDGGDSWERTEDLSTSTNRDSLTIMGVLGADIKLSKNDGTSSYGEIISISESPLWHRVIWVGTDDGNIQVSRDGGEKWEEVSGNITGIPAGSYVSRVLSSIRDRGSAYVTFDRHREGDWKPYVYRTEDYGKTWVPLTRGLPSGSVNVIAEHPDNPDVLFLGTEHAVYLSVNAGSDWTKFKSNLPTTLYDDLLIHPREKDLVLGTHGRSFWVLDDTSPLAEWSTVYNKPVHVFSVRAATLFHYWKDTSYRAQEEWAGENPPYGAIISYLVNSDVDSVTITVKRRKNQIIRTYRQPVVKGSIQRLAWDLKYPPPSSQQNESKTEGLQKPKPEDILPKPAHPLDPQGPSVSPGLYSVTIAAGNETSTQPIRVNPDPKLNLKVGDYRQQEKFLVKLMVIYENAYAMNEKLKIKIKELEEILDKDDEKLINVKDQQKQVNTVRTGATRLASELKGGGVRQGSFFPPTKTHQDRLLQLQALWDNVSMAN</sequence>
<dbReference type="EMBL" id="UINC01029286">
    <property type="protein sequence ID" value="SVB11749.1"/>
    <property type="molecule type" value="Genomic_DNA"/>
</dbReference>
<feature type="coiled-coil region" evidence="2">
    <location>
        <begin position="417"/>
        <end position="451"/>
    </location>
</feature>
<feature type="compositionally biased region" description="Basic and acidic residues" evidence="3">
    <location>
        <begin position="340"/>
        <end position="354"/>
    </location>
</feature>
<keyword evidence="1" id="KW-0677">Repeat</keyword>
<gene>
    <name evidence="5" type="ORF">METZ01_LOCUS164603</name>
</gene>
<organism evidence="5">
    <name type="scientific">marine metagenome</name>
    <dbReference type="NCBI Taxonomy" id="408172"/>
    <lineage>
        <taxon>unclassified sequences</taxon>
        <taxon>metagenomes</taxon>
        <taxon>ecological metagenomes</taxon>
    </lineage>
</organism>
<dbReference type="Gene3D" id="2.60.40.4070">
    <property type="match status" value="1"/>
</dbReference>
<dbReference type="InterPro" id="IPR015943">
    <property type="entry name" value="WD40/YVTN_repeat-like_dom_sf"/>
</dbReference>
<feature type="domain" description="Sortilin N-terminal" evidence="4">
    <location>
        <begin position="144"/>
        <end position="226"/>
    </location>
</feature>
<evidence type="ECO:0000259" key="4">
    <source>
        <dbReference type="Pfam" id="PF15902"/>
    </source>
</evidence>
<keyword evidence="2" id="KW-0175">Coiled coil</keyword>
<dbReference type="CDD" id="cd15482">
    <property type="entry name" value="Sialidase_non-viral"/>
    <property type="match status" value="1"/>
</dbReference>
<evidence type="ECO:0000256" key="2">
    <source>
        <dbReference type="SAM" id="Coils"/>
    </source>
</evidence>